<evidence type="ECO:0000256" key="1">
    <source>
        <dbReference type="SAM" id="MobiDB-lite"/>
    </source>
</evidence>
<protein>
    <submittedName>
        <fullName evidence="2">Uncharacterized protein</fullName>
    </submittedName>
</protein>
<dbReference type="OrthoDB" id="5946976at2759"/>
<feature type="compositionally biased region" description="Low complexity" evidence="1">
    <location>
        <begin position="652"/>
        <end position="716"/>
    </location>
</feature>
<proteinExistence type="predicted"/>
<name>K0R4N1_THAOC</name>
<dbReference type="EMBL" id="AGNL01047614">
    <property type="protein sequence ID" value="EJK46654.1"/>
    <property type="molecule type" value="Genomic_DNA"/>
</dbReference>
<feature type="compositionally biased region" description="Pro residues" evidence="1">
    <location>
        <begin position="717"/>
        <end position="766"/>
    </location>
</feature>
<dbReference type="InterPro" id="IPR051024">
    <property type="entry name" value="GlcNAc_Chitin_IntDeg"/>
</dbReference>
<evidence type="ECO:0000313" key="2">
    <source>
        <dbReference type="EMBL" id="EJK46654.1"/>
    </source>
</evidence>
<dbReference type="AlphaFoldDB" id="K0R4N1"/>
<keyword evidence="3" id="KW-1185">Reference proteome</keyword>
<comment type="caution">
    <text evidence="2">The sequence shown here is derived from an EMBL/GenBank/DDBJ whole genome shotgun (WGS) entry which is preliminary data.</text>
</comment>
<dbReference type="PRINTS" id="PR01217">
    <property type="entry name" value="PRICHEXTENSN"/>
</dbReference>
<evidence type="ECO:0000313" key="3">
    <source>
        <dbReference type="Proteomes" id="UP000266841"/>
    </source>
</evidence>
<dbReference type="eggNOG" id="ENOG502S8ZT">
    <property type="taxonomic scope" value="Eukaryota"/>
</dbReference>
<dbReference type="Proteomes" id="UP000266841">
    <property type="component" value="Unassembled WGS sequence"/>
</dbReference>
<organism evidence="2 3">
    <name type="scientific">Thalassiosira oceanica</name>
    <name type="common">Marine diatom</name>
    <dbReference type="NCBI Taxonomy" id="159749"/>
    <lineage>
        <taxon>Eukaryota</taxon>
        <taxon>Sar</taxon>
        <taxon>Stramenopiles</taxon>
        <taxon>Ochrophyta</taxon>
        <taxon>Bacillariophyta</taxon>
        <taxon>Coscinodiscophyceae</taxon>
        <taxon>Thalassiosirophycidae</taxon>
        <taxon>Thalassiosirales</taxon>
        <taxon>Thalassiosiraceae</taxon>
        <taxon>Thalassiosira</taxon>
    </lineage>
</organism>
<accession>K0R4N1</accession>
<dbReference type="PANTHER" id="PTHR34823:SF1">
    <property type="entry name" value="CHITIN-BINDING TYPE-4 DOMAIN-CONTAINING PROTEIN"/>
    <property type="match status" value="1"/>
</dbReference>
<gene>
    <name evidence="2" type="ORF">THAOC_34667</name>
</gene>
<sequence length="976" mass="105634">MTPKNTPRKVITWVILRCDPPKGNLFDCLRGTARISYIMPLRLIYLEGGSYLFDGSLATPMGSHIFDDFVGSSQNSQLPQTLRPGQSQVVRGVTSFDVVDRMRCLKCFGHALILSGLFAAQVQTTTPSCYPTFKAETTYTAGTSVSSSFVEHTTEPCAPDLTHQADNKTSLCNADGTRPVAITRTHNYRCVDGPKSLYCRQGWAFGPASLYGHDAWERLEECYNESALFPNTWSEGDGCPAKYDSYNDGIGSYSSHYDPGDLVSVPMPASERAYGENKVYRCKYQGFEELDHHRAQISQCGQVGFEPYGIYGELVWEFLGNCVSDTDMYNPLNLNLNLLKGARCPAPWIEMDWVPGHLPNNTYEYATYASYYEPGKLTKERMLVNPSFLIDCFRRFGVRGHLLQSDVVYQCRRAPDHRLCGQAGYQPPKSPATPGAWKNAWTPQGICDLNYESTAPTSSPSFDLLDVNEKGCPEVWQSSTSYYGGDLVSFIVSDDPMRRIVYQCRGHPYEGYCNQEAFQPGTRYDDIPPYLCYSDNTMAPTQSPNVYGGVCDYTKCTTALAACQCDSSDCPNPFGLAVGCTKTIETCESKDVEPYLSTRTYDFGDVVRVGLDRYVCLGHPFGLWCNNPSYQPGLLDGIWSNAWRRDGVCSWSASPSQSPSKAPSTSPSQSPTKAPSTSPTESPSTTSPSQSPSKAPSASPTRSPSPSQSPSGSPSKAPAPPSTSPTLAPTPKPTTPAPTPKPTTPSPTPKPTPAPTPNANPSPPTGSPVCTGVDIVFGGSSLGAPSQVTDNNIGGRNSNSNKFAMVTNVGSYGGQLFHLKLESTLPNGDDSKCKPGSAADHKACSIAVNSNGAVDFFINSNNVHPIKFTIIDASSGNPLSLPRFSFSVFDVGNTVSGEIYSVITSNSNGGLLFSSNPSVTNIPNVQDPLSLSPFQQSQSVRFVYAGTSEFEISFGRDGGGNRQQFAGYTNIGTDIC</sequence>
<dbReference type="PANTHER" id="PTHR34823">
    <property type="entry name" value="GLCNAC-BINDING PROTEIN A"/>
    <property type="match status" value="1"/>
</dbReference>
<reference evidence="2 3" key="1">
    <citation type="journal article" date="2012" name="Genome Biol.">
        <title>Genome and low-iron response of an oceanic diatom adapted to chronic iron limitation.</title>
        <authorList>
            <person name="Lommer M."/>
            <person name="Specht M."/>
            <person name="Roy A.S."/>
            <person name="Kraemer L."/>
            <person name="Andreson R."/>
            <person name="Gutowska M.A."/>
            <person name="Wolf J."/>
            <person name="Bergner S.V."/>
            <person name="Schilhabel M.B."/>
            <person name="Klostermeier U.C."/>
            <person name="Beiko R.G."/>
            <person name="Rosenstiel P."/>
            <person name="Hippler M."/>
            <person name="Laroche J."/>
        </authorList>
    </citation>
    <scope>NUCLEOTIDE SEQUENCE [LARGE SCALE GENOMIC DNA]</scope>
    <source>
        <strain evidence="2 3">CCMP1005</strain>
    </source>
</reference>
<feature type="region of interest" description="Disordered" evidence="1">
    <location>
        <begin position="650"/>
        <end position="772"/>
    </location>
</feature>